<dbReference type="InterPro" id="IPR006321">
    <property type="entry name" value="PilT/PilU"/>
</dbReference>
<dbReference type="InterPro" id="IPR001482">
    <property type="entry name" value="T2SS/T4SS_dom"/>
</dbReference>
<dbReference type="AlphaFoldDB" id="A0A8A4TUU9"/>
<organism evidence="3 4">
    <name type="scientific">Sulfidibacter corallicola</name>
    <dbReference type="NCBI Taxonomy" id="2818388"/>
    <lineage>
        <taxon>Bacteria</taxon>
        <taxon>Pseudomonadati</taxon>
        <taxon>Acidobacteriota</taxon>
        <taxon>Holophagae</taxon>
        <taxon>Acanthopleuribacterales</taxon>
        <taxon>Acanthopleuribacteraceae</taxon>
        <taxon>Sulfidibacter</taxon>
    </lineage>
</organism>
<dbReference type="InterPro" id="IPR050921">
    <property type="entry name" value="T4SS_GSP_E_ATPase"/>
</dbReference>
<gene>
    <name evidence="3" type="ORF">J3U87_10615</name>
</gene>
<dbReference type="CDD" id="cd01131">
    <property type="entry name" value="PilT"/>
    <property type="match status" value="1"/>
</dbReference>
<dbReference type="NCBIfam" id="TIGR01420">
    <property type="entry name" value="pilT_fam"/>
    <property type="match status" value="1"/>
</dbReference>
<dbReference type="Gene3D" id="3.30.450.90">
    <property type="match status" value="1"/>
</dbReference>
<accession>A0A8A4TUU9</accession>
<dbReference type="GO" id="GO:0005524">
    <property type="term" value="F:ATP binding"/>
    <property type="evidence" value="ECO:0007669"/>
    <property type="project" value="InterPro"/>
</dbReference>
<reference evidence="3" key="1">
    <citation type="submission" date="2021-03" db="EMBL/GenBank/DDBJ databases">
        <title>Acanthopleuribacteraceae sp. M133.</title>
        <authorList>
            <person name="Wang G."/>
        </authorList>
    </citation>
    <scope>NUCLEOTIDE SEQUENCE</scope>
    <source>
        <strain evidence="3">M133</strain>
    </source>
</reference>
<dbReference type="Gene3D" id="3.40.50.300">
    <property type="entry name" value="P-loop containing nucleotide triphosphate hydrolases"/>
    <property type="match status" value="1"/>
</dbReference>
<dbReference type="EMBL" id="CP071793">
    <property type="protein sequence ID" value="QTD52918.1"/>
    <property type="molecule type" value="Genomic_DNA"/>
</dbReference>
<sequence length="558" mass="61841">MLRKKDTDHILMHMLRSQKGTSDLNFTPGKPLQVESSGALTKVVTNPPIDILTPYQTEMLAISVLGMDRGNFEALARAGSADCAYEVPGECRFRVNVFQTKRQLSLVLRKLETKILTLDDLGIPAIFKDMAAEKNGLILVTGATGSGKSTTLAAVLNEMNETRPIHILTIEDPIEYVHPHKKATFNQRELGTDFDTFHSSLRAALRQAPKVVLIGEMRDRETVDIGLAAASTGHLVLSTLHSIDCGQTISRIVGMFDKEEENTIRARLAECLRYVVNQRLLPKKGGGRVASQEIMGTTLRVLDLVVNGESEQKTFYEVIGASRNRGWQTHDQAIADLYAADKLTEETALAYCSNRPVLARMIDRMKQEKGIEDKDALVLNLDTSAKEVSNLIKKEWPGSGNDFPIREEIPGAGVWIIYEPRIDGKSGQVTLSFPLKIQGQVKGVPAINPKGEIIMTGTTQGGESPRVTYKTGPVQNVMVADTQMPDSVRDMVRPFFPDQFEMPNMKFTQRKVEALQRIAEQGKFQHVHPLQQIAEKAADSKEIEAIEATIKAIKEKNQ</sequence>
<feature type="domain" description="Bacterial type II secretion system protein E" evidence="2">
    <location>
        <begin position="90"/>
        <end position="283"/>
    </location>
</feature>
<dbReference type="RefSeq" id="WP_237383016.1">
    <property type="nucleotide sequence ID" value="NZ_CP071793.1"/>
</dbReference>
<dbReference type="PANTHER" id="PTHR30486:SF16">
    <property type="entry name" value="TWITCHING MOTILITY PROTEIN PILT"/>
    <property type="match status" value="1"/>
</dbReference>
<evidence type="ECO:0000313" key="4">
    <source>
        <dbReference type="Proteomes" id="UP000663929"/>
    </source>
</evidence>
<proteinExistence type="inferred from homology"/>
<dbReference type="Pfam" id="PF00437">
    <property type="entry name" value="T2SSE"/>
    <property type="match status" value="1"/>
</dbReference>
<dbReference type="KEGG" id="scor:J3U87_10615"/>
<dbReference type="PANTHER" id="PTHR30486">
    <property type="entry name" value="TWITCHING MOTILITY PROTEIN PILT"/>
    <property type="match status" value="1"/>
</dbReference>
<dbReference type="SUPFAM" id="SSF52540">
    <property type="entry name" value="P-loop containing nucleoside triphosphate hydrolases"/>
    <property type="match status" value="1"/>
</dbReference>
<name>A0A8A4TUU9_SULCO</name>
<keyword evidence="4" id="KW-1185">Reference proteome</keyword>
<evidence type="ECO:0000259" key="2">
    <source>
        <dbReference type="Pfam" id="PF00437"/>
    </source>
</evidence>
<dbReference type="GO" id="GO:0016887">
    <property type="term" value="F:ATP hydrolysis activity"/>
    <property type="evidence" value="ECO:0007669"/>
    <property type="project" value="InterPro"/>
</dbReference>
<evidence type="ECO:0000313" key="3">
    <source>
        <dbReference type="EMBL" id="QTD52918.1"/>
    </source>
</evidence>
<comment type="similarity">
    <text evidence="1">Belongs to the GSP E family.</text>
</comment>
<evidence type="ECO:0000256" key="1">
    <source>
        <dbReference type="ARBA" id="ARBA00006611"/>
    </source>
</evidence>
<dbReference type="Proteomes" id="UP000663929">
    <property type="component" value="Chromosome"/>
</dbReference>
<protein>
    <submittedName>
        <fullName evidence="3">PilT/PilU family type 4a pilus ATPase</fullName>
    </submittedName>
</protein>
<dbReference type="InterPro" id="IPR027417">
    <property type="entry name" value="P-loop_NTPase"/>
</dbReference>